<proteinExistence type="predicted"/>
<evidence type="ECO:0000313" key="1">
    <source>
        <dbReference type="EMBL" id="KZT75704.1"/>
    </source>
</evidence>
<sequence>MSVRDACALAVHGARPLACVQWSVVRWRPLPRDDVASLVVRWPRDWSLVAGRCATDWRIQRRAPRLSRPCVALLRARFSWWRPPPVAAVRRCSGDVVTADFF</sequence>
<reference evidence="1 2" key="1">
    <citation type="journal article" date="2015" name="Proc. Natl. Acad. Sci. U.S.A.">
        <title>The resurrection genome of Boea hygrometrica: A blueprint for survival of dehydration.</title>
        <authorList>
            <person name="Xiao L."/>
            <person name="Yang G."/>
            <person name="Zhang L."/>
            <person name="Yang X."/>
            <person name="Zhao S."/>
            <person name="Ji Z."/>
            <person name="Zhou Q."/>
            <person name="Hu M."/>
            <person name="Wang Y."/>
            <person name="Chen M."/>
            <person name="Xu Y."/>
            <person name="Jin H."/>
            <person name="Xiao X."/>
            <person name="Hu G."/>
            <person name="Bao F."/>
            <person name="Hu Y."/>
            <person name="Wan P."/>
            <person name="Li L."/>
            <person name="Deng X."/>
            <person name="Kuang T."/>
            <person name="Xiang C."/>
            <person name="Zhu J.K."/>
            <person name="Oliver M.J."/>
            <person name="He Y."/>
        </authorList>
    </citation>
    <scope>NUCLEOTIDE SEQUENCE [LARGE SCALE GENOMIC DNA]</scope>
    <source>
        <strain evidence="2">cv. XS01</strain>
    </source>
</reference>
<dbReference type="AlphaFoldDB" id="A0A2Z6ZRE9"/>
<accession>A0A2Z6ZRE9</accession>
<organism evidence="1 2">
    <name type="scientific">Dorcoceras hygrometricum</name>
    <dbReference type="NCBI Taxonomy" id="472368"/>
    <lineage>
        <taxon>Eukaryota</taxon>
        <taxon>Viridiplantae</taxon>
        <taxon>Streptophyta</taxon>
        <taxon>Embryophyta</taxon>
        <taxon>Tracheophyta</taxon>
        <taxon>Spermatophyta</taxon>
        <taxon>Magnoliopsida</taxon>
        <taxon>eudicotyledons</taxon>
        <taxon>Gunneridae</taxon>
        <taxon>Pentapetalae</taxon>
        <taxon>asterids</taxon>
        <taxon>lamiids</taxon>
        <taxon>Lamiales</taxon>
        <taxon>Gesneriaceae</taxon>
        <taxon>Didymocarpoideae</taxon>
        <taxon>Trichosporeae</taxon>
        <taxon>Loxocarpinae</taxon>
        <taxon>Dorcoceras</taxon>
    </lineage>
</organism>
<gene>
    <name evidence="1" type="ORF">F511_47271</name>
</gene>
<evidence type="ECO:0000313" key="2">
    <source>
        <dbReference type="Proteomes" id="UP000250235"/>
    </source>
</evidence>
<name>A0A2Z6ZRE9_9LAMI</name>
<keyword evidence="2" id="KW-1185">Reference proteome</keyword>
<protein>
    <submittedName>
        <fullName evidence="1">Uncharacterized protein</fullName>
    </submittedName>
</protein>
<dbReference type="EMBL" id="KV203272">
    <property type="protein sequence ID" value="KZT75704.1"/>
    <property type="molecule type" value="Genomic_DNA"/>
</dbReference>
<dbReference type="Proteomes" id="UP000250235">
    <property type="component" value="Unassembled WGS sequence"/>
</dbReference>